<feature type="compositionally biased region" description="Low complexity" evidence="1">
    <location>
        <begin position="116"/>
        <end position="151"/>
    </location>
</feature>
<feature type="compositionally biased region" description="Polar residues" evidence="1">
    <location>
        <begin position="285"/>
        <end position="304"/>
    </location>
</feature>
<evidence type="ECO:0000256" key="2">
    <source>
        <dbReference type="SAM" id="Phobius"/>
    </source>
</evidence>
<feature type="compositionally biased region" description="Low complexity" evidence="1">
    <location>
        <begin position="235"/>
        <end position="248"/>
    </location>
</feature>
<dbReference type="AlphaFoldDB" id="A0A6A4HYE4"/>
<protein>
    <recommendedName>
        <fullName evidence="6">Mid2 domain-containing protein</fullName>
    </recommendedName>
</protein>
<feature type="compositionally biased region" description="Low complexity" evidence="1">
    <location>
        <begin position="270"/>
        <end position="283"/>
    </location>
</feature>
<dbReference type="OrthoDB" id="2971942at2759"/>
<feature type="chain" id="PRO_5025471208" description="Mid2 domain-containing protein" evidence="3">
    <location>
        <begin position="25"/>
        <end position="346"/>
    </location>
</feature>
<feature type="compositionally biased region" description="Basic and acidic residues" evidence="1">
    <location>
        <begin position="305"/>
        <end position="323"/>
    </location>
</feature>
<keyword evidence="5" id="KW-1185">Reference proteome</keyword>
<dbReference type="Proteomes" id="UP000799118">
    <property type="component" value="Unassembled WGS sequence"/>
</dbReference>
<feature type="transmembrane region" description="Helical" evidence="2">
    <location>
        <begin position="164"/>
        <end position="186"/>
    </location>
</feature>
<gene>
    <name evidence="4" type="ORF">BT96DRAFT_973685</name>
</gene>
<evidence type="ECO:0008006" key="6">
    <source>
        <dbReference type="Google" id="ProtNLM"/>
    </source>
</evidence>
<feature type="signal peptide" evidence="3">
    <location>
        <begin position="1"/>
        <end position="24"/>
    </location>
</feature>
<sequence>MFGFLYSVLLAFTTSTYLVQPTNGLTITLETITLDVATTISYVSASNDPSNWLLRNVYANGTTQIGGVLSGTGTVSFTFQVAGPHFLQAIEYNKTTLTATSEPFYTGNLFTPIDASSSSSSASSTPTSSSTIPSTSCPSTSNSNSASTSPSVDATTTKTNNTGAIAGGIIGGLGFLAALVFFGLWFRLRREYKRKPNFRDVVMQQGNGNPVNGNGNNNGVILTPLMVPPYATAPTHVSHVSSSSSPTSGTDISSPIFRQGQQGTKRRLPEAPMSSMPTMAMASGVMQSAGNQSDATFPSSFSQHTRGDAGGGERELSPVSREITELRREVEQLRQLETHYMAPPSY</sequence>
<reference evidence="4" key="1">
    <citation type="journal article" date="2019" name="Environ. Microbiol.">
        <title>Fungal ecological strategies reflected in gene transcription - a case study of two litter decomposers.</title>
        <authorList>
            <person name="Barbi F."/>
            <person name="Kohler A."/>
            <person name="Barry K."/>
            <person name="Baskaran P."/>
            <person name="Daum C."/>
            <person name="Fauchery L."/>
            <person name="Ihrmark K."/>
            <person name="Kuo A."/>
            <person name="LaButti K."/>
            <person name="Lipzen A."/>
            <person name="Morin E."/>
            <person name="Grigoriev I.V."/>
            <person name="Henrissat B."/>
            <person name="Lindahl B."/>
            <person name="Martin F."/>
        </authorList>
    </citation>
    <scope>NUCLEOTIDE SEQUENCE</scope>
    <source>
        <strain evidence="4">JB14</strain>
    </source>
</reference>
<feature type="region of interest" description="Disordered" evidence="1">
    <location>
        <begin position="235"/>
        <end position="323"/>
    </location>
</feature>
<evidence type="ECO:0000256" key="1">
    <source>
        <dbReference type="SAM" id="MobiDB-lite"/>
    </source>
</evidence>
<proteinExistence type="predicted"/>
<organism evidence="4 5">
    <name type="scientific">Gymnopus androsaceus JB14</name>
    <dbReference type="NCBI Taxonomy" id="1447944"/>
    <lineage>
        <taxon>Eukaryota</taxon>
        <taxon>Fungi</taxon>
        <taxon>Dikarya</taxon>
        <taxon>Basidiomycota</taxon>
        <taxon>Agaricomycotina</taxon>
        <taxon>Agaricomycetes</taxon>
        <taxon>Agaricomycetidae</taxon>
        <taxon>Agaricales</taxon>
        <taxon>Marasmiineae</taxon>
        <taxon>Omphalotaceae</taxon>
        <taxon>Gymnopus</taxon>
    </lineage>
</organism>
<keyword evidence="2" id="KW-1133">Transmembrane helix</keyword>
<keyword evidence="2" id="KW-0812">Transmembrane</keyword>
<keyword evidence="3" id="KW-0732">Signal</keyword>
<feature type="region of interest" description="Disordered" evidence="1">
    <location>
        <begin position="116"/>
        <end position="155"/>
    </location>
</feature>
<evidence type="ECO:0000313" key="5">
    <source>
        <dbReference type="Proteomes" id="UP000799118"/>
    </source>
</evidence>
<name>A0A6A4HYE4_9AGAR</name>
<keyword evidence="2" id="KW-0472">Membrane</keyword>
<evidence type="ECO:0000313" key="4">
    <source>
        <dbReference type="EMBL" id="KAE9403559.1"/>
    </source>
</evidence>
<dbReference type="EMBL" id="ML769424">
    <property type="protein sequence ID" value="KAE9403559.1"/>
    <property type="molecule type" value="Genomic_DNA"/>
</dbReference>
<accession>A0A6A4HYE4</accession>
<evidence type="ECO:0000256" key="3">
    <source>
        <dbReference type="SAM" id="SignalP"/>
    </source>
</evidence>